<feature type="region of interest" description="Disordered" evidence="1">
    <location>
        <begin position="1"/>
        <end position="86"/>
    </location>
</feature>
<dbReference type="eggNOG" id="COG1479">
    <property type="taxonomic scope" value="Bacteria"/>
</dbReference>
<name>A0A089NYY5_9HYPH</name>
<evidence type="ECO:0000313" key="4">
    <source>
        <dbReference type="Proteomes" id="UP000029492"/>
    </source>
</evidence>
<dbReference type="PANTHER" id="PTHR39639">
    <property type="entry name" value="CHROMOSOME 16, WHOLE GENOME SHOTGUN SEQUENCE"/>
    <property type="match status" value="1"/>
</dbReference>
<evidence type="ECO:0000259" key="2">
    <source>
        <dbReference type="Pfam" id="PF03235"/>
    </source>
</evidence>
<reference evidence="3 4" key="1">
    <citation type="journal article" date="2014" name="PLoS ONE">
        <title>Genome Information of Methylobacterium oryzae, a Plant-Probiotic Methylotroph in the Phyllosphere.</title>
        <authorList>
            <person name="Kwak M.J."/>
            <person name="Jeong H."/>
            <person name="Madhaiyan M."/>
            <person name="Lee Y."/>
            <person name="Sa T.M."/>
            <person name="Oh T.K."/>
            <person name="Kim J.F."/>
        </authorList>
    </citation>
    <scope>NUCLEOTIDE SEQUENCE [LARGE SCALE GENOMIC DNA]</scope>
    <source>
        <strain evidence="3 4">CBMB20</strain>
    </source>
</reference>
<dbReference type="Proteomes" id="UP000029492">
    <property type="component" value="Chromosome"/>
</dbReference>
<protein>
    <submittedName>
        <fullName evidence="3">Protein of unassigned function</fullName>
    </submittedName>
</protein>
<proteinExistence type="predicted"/>
<keyword evidence="4" id="KW-1185">Reference proteome</keyword>
<dbReference type="HOGENOM" id="CLU_443311_0_0_5"/>
<gene>
    <name evidence="3" type="ORF">MOC_5426</name>
</gene>
<sequence>MHRRESAGFASGGRRPGHGHDRYLMLRRRSEGSDLPRTAGSVGGSLLPSRPGGASSRPAKDRPGDGSSAVTIDIEGPGSSTDKGSEELTDLLRPVDLSAPSSTKFDPVRIWLAARAGLEARRVVVYWVSKPGNFDVRFRQPGVVRDRPVLGFALVPSDESLDGYKRPARRLVEAGEFQAMVVCTVRDGVWLCEAAFLRSGSDVDATVGGLVPADAILRVGTQLEGGIGPDAPRVDRTTTMEKPSFDWEEAADDLKPEGLDDRKISAGWGEYPLDSVFVRTETRTVGEVVRRIQAGRYQLDPEFQRDFVWSPTKQSRLIESCTMRIPLPVFYVAEMKDGRIAVVDGLQRLTTFSRFLGGDLALTGLDDPDSPHRHPLSGKKFADLPLSLAERVEDTQLTLYILDVKAPDRAKLDIFERVNSGVPLSRQQMRNSLYNGPATRWLKEAASDPAFLEATGRSLDPKSMRDREAINRFCAFYDTGRDDYHGGDMDAFLGRALERLNEASDERRAFLMDAFRQSMRLNSDLFGRHAFRKSLAETEPDAYRTVVNIALFDVCSVLFAEASPASIEARRDEIRAAFRSLVQDEQFKHAITYSTNSTRQVRMRFELAASAMRGLA</sequence>
<dbReference type="EMBL" id="CP003811">
    <property type="protein sequence ID" value="AIQ93181.1"/>
    <property type="molecule type" value="Genomic_DNA"/>
</dbReference>
<dbReference type="KEGG" id="mor:MOC_5426"/>
<feature type="compositionally biased region" description="Basic and acidic residues" evidence="1">
    <location>
        <begin position="18"/>
        <end position="34"/>
    </location>
</feature>
<evidence type="ECO:0000313" key="3">
    <source>
        <dbReference type="EMBL" id="AIQ93181.1"/>
    </source>
</evidence>
<evidence type="ECO:0000256" key="1">
    <source>
        <dbReference type="SAM" id="MobiDB-lite"/>
    </source>
</evidence>
<dbReference type="PANTHER" id="PTHR39639:SF1">
    <property type="entry name" value="DUF262 DOMAIN-CONTAINING PROTEIN"/>
    <property type="match status" value="1"/>
</dbReference>
<feature type="domain" description="GmrSD restriction endonucleases N-terminal" evidence="2">
    <location>
        <begin position="289"/>
        <end position="434"/>
    </location>
</feature>
<organism evidence="3 4">
    <name type="scientific">Methylobacterium oryzae CBMB20</name>
    <dbReference type="NCBI Taxonomy" id="693986"/>
    <lineage>
        <taxon>Bacteria</taxon>
        <taxon>Pseudomonadati</taxon>
        <taxon>Pseudomonadota</taxon>
        <taxon>Alphaproteobacteria</taxon>
        <taxon>Hyphomicrobiales</taxon>
        <taxon>Methylobacteriaceae</taxon>
        <taxon>Methylobacterium</taxon>
    </lineage>
</organism>
<dbReference type="InterPro" id="IPR004919">
    <property type="entry name" value="GmrSD_N"/>
</dbReference>
<dbReference type="STRING" id="693986.MOC_5426"/>
<dbReference type="AlphaFoldDB" id="A0A089NYY5"/>
<accession>A0A089NYY5</accession>
<dbReference type="Pfam" id="PF03235">
    <property type="entry name" value="GmrSD_N"/>
    <property type="match status" value="1"/>
</dbReference>